<dbReference type="STRING" id="1611254.A0A2G5T7I3"/>
<evidence type="ECO:0000313" key="3">
    <source>
        <dbReference type="Proteomes" id="UP000230233"/>
    </source>
</evidence>
<organism evidence="2 3">
    <name type="scientific">Caenorhabditis nigoni</name>
    <dbReference type="NCBI Taxonomy" id="1611254"/>
    <lineage>
        <taxon>Eukaryota</taxon>
        <taxon>Metazoa</taxon>
        <taxon>Ecdysozoa</taxon>
        <taxon>Nematoda</taxon>
        <taxon>Chromadorea</taxon>
        <taxon>Rhabditida</taxon>
        <taxon>Rhabditina</taxon>
        <taxon>Rhabditomorpha</taxon>
        <taxon>Rhabditoidea</taxon>
        <taxon>Rhabditidae</taxon>
        <taxon>Peloderinae</taxon>
        <taxon>Caenorhabditis</taxon>
    </lineage>
</organism>
<comment type="caution">
    <text evidence="2">The sequence shown here is derived from an EMBL/GenBank/DDBJ whole genome shotgun (WGS) entry which is preliminary data.</text>
</comment>
<evidence type="ECO:0000313" key="2">
    <source>
        <dbReference type="EMBL" id="PIC23217.1"/>
    </source>
</evidence>
<dbReference type="OrthoDB" id="5835829at2759"/>
<dbReference type="AlphaFoldDB" id="A0A2G5T7I3"/>
<keyword evidence="3" id="KW-1185">Reference proteome</keyword>
<dbReference type="SUPFAM" id="SSF53756">
    <property type="entry name" value="UDP-Glycosyltransferase/glycogen phosphorylase"/>
    <property type="match status" value="1"/>
</dbReference>
<accession>A0A2G5T7I3</accession>
<dbReference type="Proteomes" id="UP000230233">
    <property type="component" value="Chromosome V"/>
</dbReference>
<proteinExistence type="predicted"/>
<feature type="chain" id="PRO_5013693888" description="Glucuronosyltransferase" evidence="1">
    <location>
        <begin position="16"/>
        <end position="71"/>
    </location>
</feature>
<evidence type="ECO:0008006" key="4">
    <source>
        <dbReference type="Google" id="ProtNLM"/>
    </source>
</evidence>
<reference evidence="3" key="1">
    <citation type="submission" date="2017-10" db="EMBL/GenBank/DDBJ databases">
        <title>Rapid genome shrinkage in a self-fertile nematode reveals novel sperm competition proteins.</title>
        <authorList>
            <person name="Yin D."/>
            <person name="Schwarz E.M."/>
            <person name="Thomas C.G."/>
            <person name="Felde R.L."/>
            <person name="Korf I.F."/>
            <person name="Cutter A.D."/>
            <person name="Schartner C.M."/>
            <person name="Ralston E.J."/>
            <person name="Meyer B.J."/>
            <person name="Haag E.S."/>
        </authorList>
    </citation>
    <scope>NUCLEOTIDE SEQUENCE [LARGE SCALE GENOMIC DNA]</scope>
    <source>
        <strain evidence="3">JU1422</strain>
    </source>
</reference>
<gene>
    <name evidence="2" type="primary">Cnig_chr_V.g16991</name>
    <name evidence="2" type="ORF">B9Z55_016991</name>
</gene>
<sequence length="71" mass="8192">MFLLFSLLIFGIVNGKNILIINPIFGFSHVKFISQFADVIADHGHNVVIFLSFFPKQYSKLSYSDTFLRYT</sequence>
<feature type="signal peptide" evidence="1">
    <location>
        <begin position="1"/>
        <end position="15"/>
    </location>
</feature>
<evidence type="ECO:0000256" key="1">
    <source>
        <dbReference type="SAM" id="SignalP"/>
    </source>
</evidence>
<dbReference type="EMBL" id="PDUG01000005">
    <property type="protein sequence ID" value="PIC23217.1"/>
    <property type="molecule type" value="Genomic_DNA"/>
</dbReference>
<name>A0A2G5T7I3_9PELO</name>
<keyword evidence="1" id="KW-0732">Signal</keyword>
<protein>
    <recommendedName>
        <fullName evidence="4">Glucuronosyltransferase</fullName>
    </recommendedName>
</protein>